<feature type="non-terminal residue" evidence="1">
    <location>
        <position position="26"/>
    </location>
</feature>
<dbReference type="EMBL" id="UINC01069958">
    <property type="protein sequence ID" value="SVC03736.1"/>
    <property type="molecule type" value="Genomic_DNA"/>
</dbReference>
<reference evidence="1" key="1">
    <citation type="submission" date="2018-05" db="EMBL/GenBank/DDBJ databases">
        <authorList>
            <person name="Lanie J.A."/>
            <person name="Ng W.-L."/>
            <person name="Kazmierczak K.M."/>
            <person name="Andrzejewski T.M."/>
            <person name="Davidsen T.M."/>
            <person name="Wayne K.J."/>
            <person name="Tettelin H."/>
            <person name="Glass J.I."/>
            <person name="Rusch D."/>
            <person name="Podicherti R."/>
            <person name="Tsui H.-C.T."/>
            <person name="Winkler M.E."/>
        </authorList>
    </citation>
    <scope>NUCLEOTIDE SEQUENCE</scope>
</reference>
<gene>
    <name evidence="1" type="ORF">METZ01_LOCUS256590</name>
</gene>
<dbReference type="AlphaFoldDB" id="A0A382IVT0"/>
<evidence type="ECO:0000313" key="1">
    <source>
        <dbReference type="EMBL" id="SVC03736.1"/>
    </source>
</evidence>
<sequence length="26" mass="2854">MGIIYGAFPSFYGVHRRPVPMNGCPS</sequence>
<organism evidence="1">
    <name type="scientific">marine metagenome</name>
    <dbReference type="NCBI Taxonomy" id="408172"/>
    <lineage>
        <taxon>unclassified sequences</taxon>
        <taxon>metagenomes</taxon>
        <taxon>ecological metagenomes</taxon>
    </lineage>
</organism>
<protein>
    <submittedName>
        <fullName evidence="1">Uncharacterized protein</fullName>
    </submittedName>
</protein>
<proteinExistence type="predicted"/>
<accession>A0A382IVT0</accession>
<name>A0A382IVT0_9ZZZZ</name>